<dbReference type="PANTHER" id="PTHR39730:SF1">
    <property type="entry name" value="ENDOGLUCANASE 1"/>
    <property type="match status" value="1"/>
</dbReference>
<feature type="active site" description="Nucleophile" evidence="9">
    <location>
        <position position="79"/>
    </location>
</feature>
<dbReference type="Proteomes" id="UP001162162">
    <property type="component" value="Unassembled WGS sequence"/>
</dbReference>
<evidence type="ECO:0000256" key="3">
    <source>
        <dbReference type="ARBA" id="ARBA00012601"/>
    </source>
</evidence>
<keyword evidence="5" id="KW-0136">Cellulose degradation</keyword>
<keyword evidence="6" id="KW-0119">Carbohydrate metabolism</keyword>
<comment type="similarity">
    <text evidence="2">Belongs to the glycosyl hydrolase 45 (cellulase K) family.</text>
</comment>
<dbReference type="EMBL" id="JAPWTK010000078">
    <property type="protein sequence ID" value="KAJ8951883.1"/>
    <property type="molecule type" value="Genomic_DNA"/>
</dbReference>
<organism evidence="11 12">
    <name type="scientific">Aromia moschata</name>
    <dbReference type="NCBI Taxonomy" id="1265417"/>
    <lineage>
        <taxon>Eukaryota</taxon>
        <taxon>Metazoa</taxon>
        <taxon>Ecdysozoa</taxon>
        <taxon>Arthropoda</taxon>
        <taxon>Hexapoda</taxon>
        <taxon>Insecta</taxon>
        <taxon>Pterygota</taxon>
        <taxon>Neoptera</taxon>
        <taxon>Endopterygota</taxon>
        <taxon>Coleoptera</taxon>
        <taxon>Polyphaga</taxon>
        <taxon>Cucujiformia</taxon>
        <taxon>Chrysomeloidea</taxon>
        <taxon>Cerambycidae</taxon>
        <taxon>Cerambycinae</taxon>
        <taxon>Callichromatini</taxon>
        <taxon>Aromia</taxon>
    </lineage>
</organism>
<evidence type="ECO:0000256" key="5">
    <source>
        <dbReference type="ARBA" id="ARBA00023001"/>
    </source>
</evidence>
<evidence type="ECO:0000256" key="8">
    <source>
        <dbReference type="ARBA" id="ARBA00023326"/>
    </source>
</evidence>
<comment type="catalytic activity">
    <reaction evidence="1 9">
        <text>Endohydrolysis of (1-&gt;4)-beta-D-glucosidic linkages in cellulose, lichenin and cereal beta-D-glucans.</text>
        <dbReference type="EC" id="3.2.1.4"/>
    </reaction>
</comment>
<dbReference type="AlphaFoldDB" id="A0AAV8YN09"/>
<dbReference type="GO" id="GO:0030245">
    <property type="term" value="P:cellulose catabolic process"/>
    <property type="evidence" value="ECO:0007669"/>
    <property type="project" value="UniProtKB-KW"/>
</dbReference>
<dbReference type="InterPro" id="IPR036908">
    <property type="entry name" value="RlpA-like_sf"/>
</dbReference>
<dbReference type="PANTHER" id="PTHR39730">
    <property type="entry name" value="ENDOGLUCANASE 1"/>
    <property type="match status" value="1"/>
</dbReference>
<evidence type="ECO:0000256" key="1">
    <source>
        <dbReference type="ARBA" id="ARBA00000966"/>
    </source>
</evidence>
<protein>
    <recommendedName>
        <fullName evidence="3 9">Cellulase</fullName>
        <ecNumber evidence="3 9">3.2.1.4</ecNumber>
    </recommendedName>
</protein>
<dbReference type="SUPFAM" id="SSF50685">
    <property type="entry name" value="Barwin-like endoglucanases"/>
    <property type="match status" value="1"/>
</dbReference>
<dbReference type="PROSITE" id="PS01140">
    <property type="entry name" value="GLYCOSYL_HYDROL_F45"/>
    <property type="match status" value="1"/>
</dbReference>
<evidence type="ECO:0000256" key="7">
    <source>
        <dbReference type="ARBA" id="ARBA00023295"/>
    </source>
</evidence>
<name>A0AAV8YN09_9CUCU</name>
<dbReference type="GO" id="GO:0008810">
    <property type="term" value="F:cellulase activity"/>
    <property type="evidence" value="ECO:0007669"/>
    <property type="project" value="UniProtKB-EC"/>
</dbReference>
<sequence>MKLFILFIVNFSYPQSQVFPLVVDVNNSLVRGPQASNITPFKLAPPTTMKVEVAPSDALDIFPVEGGLSGSGMTTRYWDCCKPACSWAGNTAYDTPIRSCEADGVTTSDANEQSGCAANGTSYACSDQQTYVVNDSLAIGYVAASFVGGADVSMCCECLLLTFDGELEGKQLLAQITNTGTDLENNHFDIAIPGGGVGYFNIGCSTQWGAPEDGWGERYGGVTSAEGCKDLPADLQHGCYWRFDWMRGVPNPNVTFVQVECPVQLLAISGCGY</sequence>
<dbReference type="EC" id="3.2.1.4" evidence="3 9"/>
<dbReference type="InterPro" id="IPR052288">
    <property type="entry name" value="GH45_Enzymes"/>
</dbReference>
<feature type="domain" description="Glycosyl hydrolases family 45 active site" evidence="10">
    <location>
        <begin position="74"/>
        <end position="85"/>
    </location>
</feature>
<evidence type="ECO:0000259" key="10">
    <source>
        <dbReference type="PROSITE" id="PS01140"/>
    </source>
</evidence>
<evidence type="ECO:0000256" key="2">
    <source>
        <dbReference type="ARBA" id="ARBA00007793"/>
    </source>
</evidence>
<dbReference type="InterPro" id="IPR000334">
    <property type="entry name" value="Glyco_hydro_45"/>
</dbReference>
<evidence type="ECO:0000256" key="9">
    <source>
        <dbReference type="PROSITE-ProRule" id="PRU10069"/>
    </source>
</evidence>
<proteinExistence type="inferred from homology"/>
<evidence type="ECO:0000256" key="4">
    <source>
        <dbReference type="ARBA" id="ARBA00022801"/>
    </source>
</evidence>
<evidence type="ECO:0000313" key="12">
    <source>
        <dbReference type="Proteomes" id="UP001162162"/>
    </source>
</evidence>
<keyword evidence="4" id="KW-0378">Hydrolase</keyword>
<gene>
    <name evidence="11" type="ORF">NQ318_019860</name>
</gene>
<accession>A0AAV8YN09</accession>
<evidence type="ECO:0000256" key="6">
    <source>
        <dbReference type="ARBA" id="ARBA00023277"/>
    </source>
</evidence>
<dbReference type="Gene3D" id="2.40.40.10">
    <property type="entry name" value="RlpA-like domain"/>
    <property type="match status" value="1"/>
</dbReference>
<keyword evidence="8" id="KW-0624">Polysaccharide degradation</keyword>
<evidence type="ECO:0000313" key="11">
    <source>
        <dbReference type="EMBL" id="KAJ8951883.1"/>
    </source>
</evidence>
<keyword evidence="7" id="KW-0326">Glycosidase</keyword>
<comment type="caution">
    <text evidence="11">The sequence shown here is derived from an EMBL/GenBank/DDBJ whole genome shotgun (WGS) entry which is preliminary data.</text>
</comment>
<dbReference type="Pfam" id="PF02015">
    <property type="entry name" value="Glyco_hydro_45"/>
    <property type="match status" value="1"/>
</dbReference>
<keyword evidence="12" id="KW-1185">Reference proteome</keyword>
<reference evidence="11" key="1">
    <citation type="journal article" date="2023" name="Insect Mol. Biol.">
        <title>Genome sequencing provides insights into the evolution of gene families encoding plant cell wall-degrading enzymes in longhorned beetles.</title>
        <authorList>
            <person name="Shin N.R."/>
            <person name="Okamura Y."/>
            <person name="Kirsch R."/>
            <person name="Pauchet Y."/>
        </authorList>
    </citation>
    <scope>NUCLEOTIDE SEQUENCE</scope>
    <source>
        <strain evidence="11">AMC_N1</strain>
    </source>
</reference>